<dbReference type="EMBL" id="CZAY01000027">
    <property type="protein sequence ID" value="CUQ14350.1"/>
    <property type="molecule type" value="Genomic_DNA"/>
</dbReference>
<evidence type="ECO:0000313" key="4">
    <source>
        <dbReference type="EMBL" id="MZK19124.1"/>
    </source>
</evidence>
<evidence type="ECO:0000256" key="1">
    <source>
        <dbReference type="SAM" id="Phobius"/>
    </source>
</evidence>
<feature type="transmembrane region" description="Helical" evidence="1">
    <location>
        <begin position="221"/>
        <end position="242"/>
    </location>
</feature>
<evidence type="ECO:0000313" key="2">
    <source>
        <dbReference type="EMBL" id="CUM69839.1"/>
    </source>
</evidence>
<protein>
    <submittedName>
        <fullName evidence="3">PTS system mannose-specific EIID component</fullName>
    </submittedName>
    <submittedName>
        <fullName evidence="4">PTS system mannose/fructose/sorbose family transporter subunit IID</fullName>
    </submittedName>
</protein>
<sequence length="269" mass="29402">MKMSKKEKTVLTKTQKRSLFRWFLNGGASLNYERMMSMAYTYSMLPWLKENYKGNPEGLKKSVKTHLQYYNCSPYMNPYVMGVNMGIEGQGKENSLDAVMAIKTGLMGPLSGLGDSVFVVIPWTIFGAIAANMALNGSVAGIFIWILVTWILKGLGYPLFKAGIASGTSLVNSIETKMKVLKECVAVLGLTVVGALMPTVVKANVALTFKQGDLKMTGTEILDQIMPGLIPAALVALVYWMLGKKVKPVWIILMIIVASILCAVFGILK</sequence>
<dbReference type="InterPro" id="IPR050303">
    <property type="entry name" value="GatZ_KbaZ_carbometab"/>
</dbReference>
<dbReference type="AlphaFoldDB" id="A0A174U3Y3"/>
<dbReference type="EMBL" id="WWSB01000023">
    <property type="protein sequence ID" value="MZK19124.1"/>
    <property type="molecule type" value="Genomic_DNA"/>
</dbReference>
<feature type="transmembrane region" description="Helical" evidence="1">
    <location>
        <begin position="141"/>
        <end position="160"/>
    </location>
</feature>
<evidence type="ECO:0000313" key="7">
    <source>
        <dbReference type="Proteomes" id="UP000446719"/>
    </source>
</evidence>
<dbReference type="EMBL" id="CYXO01000001">
    <property type="protein sequence ID" value="CUM69839.1"/>
    <property type="molecule type" value="Genomic_DNA"/>
</dbReference>
<organism evidence="3 5">
    <name type="scientific">Dorea longicatena</name>
    <dbReference type="NCBI Taxonomy" id="88431"/>
    <lineage>
        <taxon>Bacteria</taxon>
        <taxon>Bacillati</taxon>
        <taxon>Bacillota</taxon>
        <taxon>Clostridia</taxon>
        <taxon>Lachnospirales</taxon>
        <taxon>Lachnospiraceae</taxon>
        <taxon>Dorea</taxon>
    </lineage>
</organism>
<gene>
    <name evidence="3" type="primary">manZ</name>
    <name evidence="3" type="ORF">ERS852526_02950</name>
    <name evidence="2" type="ORF">ERS852573_00099</name>
    <name evidence="4" type="ORF">GT565_13695</name>
</gene>
<dbReference type="Proteomes" id="UP000446719">
    <property type="component" value="Unassembled WGS sequence"/>
</dbReference>
<reference evidence="4 7" key="2">
    <citation type="journal article" date="2019" name="Nat. Med.">
        <title>A library of human gut bacterial isolates paired with longitudinal multiomics data enables mechanistic microbiome research.</title>
        <authorList>
            <person name="Poyet M."/>
            <person name="Groussin M."/>
            <person name="Gibbons S.M."/>
            <person name="Avila-Pacheco J."/>
            <person name="Jiang X."/>
            <person name="Kearney S.M."/>
            <person name="Perrotta A.R."/>
            <person name="Berdy B."/>
            <person name="Zhao S."/>
            <person name="Lieberman T.D."/>
            <person name="Swanson P.K."/>
            <person name="Smith M."/>
            <person name="Roesemann S."/>
            <person name="Alexander J.E."/>
            <person name="Rich S.A."/>
            <person name="Livny J."/>
            <person name="Vlamakis H."/>
            <person name="Clish C."/>
            <person name="Bullock K."/>
            <person name="Deik A."/>
            <person name="Scott J."/>
            <person name="Pierce K.A."/>
            <person name="Xavier R.J."/>
            <person name="Alm E.J."/>
        </authorList>
    </citation>
    <scope>NUCLEOTIDE SEQUENCE [LARGE SCALE GENOMIC DNA]</scope>
    <source>
        <strain evidence="4 7">BIOML-A7</strain>
    </source>
</reference>
<dbReference type="GO" id="GO:0009401">
    <property type="term" value="P:phosphoenolpyruvate-dependent sugar phosphotransferase system"/>
    <property type="evidence" value="ECO:0007669"/>
    <property type="project" value="InterPro"/>
</dbReference>
<accession>A0A174U3Y3</accession>
<dbReference type="InterPro" id="IPR004704">
    <property type="entry name" value="PTS_IID_man"/>
</dbReference>
<evidence type="ECO:0000313" key="5">
    <source>
        <dbReference type="Proteomes" id="UP000095485"/>
    </source>
</evidence>
<evidence type="ECO:0000313" key="3">
    <source>
        <dbReference type="EMBL" id="CUQ14350.1"/>
    </source>
</evidence>
<dbReference type="Proteomes" id="UP000095485">
    <property type="component" value="Unassembled WGS sequence"/>
</dbReference>
<keyword evidence="1" id="KW-0812">Transmembrane</keyword>
<dbReference type="PANTHER" id="PTHR32502">
    <property type="entry name" value="N-ACETYLGALACTOSAMINE PERMEASE II COMPONENT-RELATED"/>
    <property type="match status" value="1"/>
</dbReference>
<dbReference type="GO" id="GO:0005886">
    <property type="term" value="C:plasma membrane"/>
    <property type="evidence" value="ECO:0007669"/>
    <property type="project" value="TreeGrafter"/>
</dbReference>
<dbReference type="Pfam" id="PF03613">
    <property type="entry name" value="EIID-AGA"/>
    <property type="match status" value="1"/>
</dbReference>
<dbReference type="PROSITE" id="PS51108">
    <property type="entry name" value="PTS_EIID"/>
    <property type="match status" value="1"/>
</dbReference>
<keyword evidence="1" id="KW-1133">Transmembrane helix</keyword>
<dbReference type="OrthoDB" id="9795582at2"/>
<feature type="transmembrane region" description="Helical" evidence="1">
    <location>
        <begin position="180"/>
        <end position="201"/>
    </location>
</feature>
<feature type="transmembrane region" description="Helical" evidence="1">
    <location>
        <begin position="117"/>
        <end position="135"/>
    </location>
</feature>
<evidence type="ECO:0000313" key="6">
    <source>
        <dbReference type="Proteomes" id="UP000095597"/>
    </source>
</evidence>
<keyword evidence="1" id="KW-0472">Membrane</keyword>
<name>A0A174U3Y3_9FIRM</name>
<dbReference type="PANTHER" id="PTHR32502:SF26">
    <property type="entry name" value="PHOSPHOTRANSFERASE SYSTEM SUGAR-SPECIFIC EIID COMPONENT"/>
    <property type="match status" value="1"/>
</dbReference>
<feature type="transmembrane region" description="Helical" evidence="1">
    <location>
        <begin position="249"/>
        <end position="268"/>
    </location>
</feature>
<dbReference type="Proteomes" id="UP000095597">
    <property type="component" value="Unassembled WGS sequence"/>
</dbReference>
<reference evidence="5 6" key="1">
    <citation type="submission" date="2015-09" db="EMBL/GenBank/DDBJ databases">
        <authorList>
            <consortium name="Pathogen Informatics"/>
        </authorList>
    </citation>
    <scope>NUCLEOTIDE SEQUENCE [LARGE SCALE GENOMIC DNA]</scope>
    <source>
        <strain evidence="3 5">2789STDY5834914</strain>
        <strain evidence="2 6">2789STDY5834961</strain>
    </source>
</reference>
<proteinExistence type="predicted"/>